<proteinExistence type="predicted"/>
<dbReference type="InterPro" id="IPR032816">
    <property type="entry name" value="VTT_dom"/>
</dbReference>
<feature type="region of interest" description="Disordered" evidence="5">
    <location>
        <begin position="164"/>
        <end position="186"/>
    </location>
</feature>
<keyword evidence="2" id="KW-0677">Repeat</keyword>
<dbReference type="Proteomes" id="UP001139308">
    <property type="component" value="Unassembled WGS sequence"/>
</dbReference>
<feature type="transmembrane region" description="Helical" evidence="6">
    <location>
        <begin position="712"/>
        <end position="732"/>
    </location>
</feature>
<dbReference type="Pfam" id="PF13091">
    <property type="entry name" value="PLDc_2"/>
    <property type="match status" value="1"/>
</dbReference>
<comment type="caution">
    <text evidence="8">The sequence shown here is derived from an EMBL/GenBank/DDBJ whole genome shotgun (WGS) entry which is preliminary data.</text>
</comment>
<feature type="transmembrane region" description="Helical" evidence="6">
    <location>
        <begin position="556"/>
        <end position="575"/>
    </location>
</feature>
<dbReference type="PANTHER" id="PTHR18896">
    <property type="entry name" value="PHOSPHOLIPASE D"/>
    <property type="match status" value="1"/>
</dbReference>
<keyword evidence="3" id="KW-0378">Hydrolase</keyword>
<evidence type="ECO:0000259" key="7">
    <source>
        <dbReference type="PROSITE" id="PS50035"/>
    </source>
</evidence>
<feature type="region of interest" description="Disordered" evidence="5">
    <location>
        <begin position="235"/>
        <end position="291"/>
    </location>
</feature>
<dbReference type="GO" id="GO:0005886">
    <property type="term" value="C:plasma membrane"/>
    <property type="evidence" value="ECO:0007669"/>
    <property type="project" value="TreeGrafter"/>
</dbReference>
<protein>
    <submittedName>
        <fullName evidence="8">VTT domain-containing protein</fullName>
    </submittedName>
</protein>
<organism evidence="8 9">
    <name type="scientific">Paraburkholderia tagetis</name>
    <dbReference type="NCBI Taxonomy" id="2913261"/>
    <lineage>
        <taxon>Bacteria</taxon>
        <taxon>Pseudomonadati</taxon>
        <taxon>Pseudomonadota</taxon>
        <taxon>Betaproteobacteria</taxon>
        <taxon>Burkholderiales</taxon>
        <taxon>Burkholderiaceae</taxon>
        <taxon>Paraburkholderia</taxon>
    </lineage>
</organism>
<dbReference type="InterPro" id="IPR015679">
    <property type="entry name" value="PLipase_D_fam"/>
</dbReference>
<dbReference type="Gene3D" id="3.30.870.10">
    <property type="entry name" value="Endonuclease Chain A"/>
    <property type="match status" value="2"/>
</dbReference>
<feature type="transmembrane region" description="Helical" evidence="6">
    <location>
        <begin position="607"/>
        <end position="629"/>
    </location>
</feature>
<feature type="transmembrane region" description="Helical" evidence="6">
    <location>
        <begin position="636"/>
        <end position="656"/>
    </location>
</feature>
<keyword evidence="9" id="KW-1185">Reference proteome</keyword>
<evidence type="ECO:0000256" key="4">
    <source>
        <dbReference type="ARBA" id="ARBA00023098"/>
    </source>
</evidence>
<dbReference type="PANTHER" id="PTHR18896:SF76">
    <property type="entry name" value="PHOSPHOLIPASE"/>
    <property type="match status" value="1"/>
</dbReference>
<feature type="domain" description="PLD phosphodiesterase" evidence="7">
    <location>
        <begin position="135"/>
        <end position="162"/>
    </location>
</feature>
<dbReference type="InterPro" id="IPR001736">
    <property type="entry name" value="PLipase_D/transphosphatidylase"/>
</dbReference>
<dbReference type="Pfam" id="PF09335">
    <property type="entry name" value="VTT_dom"/>
    <property type="match status" value="1"/>
</dbReference>
<name>A0A9X1RUV9_9BURK</name>
<dbReference type="SMART" id="SM00155">
    <property type="entry name" value="PLDc"/>
    <property type="match status" value="2"/>
</dbReference>
<feature type="compositionally biased region" description="Low complexity" evidence="5">
    <location>
        <begin position="235"/>
        <end position="246"/>
    </location>
</feature>
<keyword evidence="6" id="KW-0472">Membrane</keyword>
<evidence type="ECO:0000313" key="8">
    <source>
        <dbReference type="EMBL" id="MCG5075379.1"/>
    </source>
</evidence>
<reference evidence="8" key="1">
    <citation type="submission" date="2022-01" db="EMBL/GenBank/DDBJ databases">
        <title>Genome sequence and assembly of Parabukholderia sp. RG36.</title>
        <authorList>
            <person name="Chhetri G."/>
        </authorList>
    </citation>
    <scope>NUCLEOTIDE SEQUENCE</scope>
    <source>
        <strain evidence="8">RG36</strain>
    </source>
</reference>
<keyword evidence="6" id="KW-1133">Transmembrane helix</keyword>
<feature type="compositionally biased region" description="Low complexity" evidence="5">
    <location>
        <begin position="258"/>
        <end position="277"/>
    </location>
</feature>
<dbReference type="GO" id="GO:0009395">
    <property type="term" value="P:phospholipid catabolic process"/>
    <property type="evidence" value="ECO:0007669"/>
    <property type="project" value="TreeGrafter"/>
</dbReference>
<evidence type="ECO:0000256" key="2">
    <source>
        <dbReference type="ARBA" id="ARBA00022737"/>
    </source>
</evidence>
<feature type="transmembrane region" description="Helical" evidence="6">
    <location>
        <begin position="676"/>
        <end position="700"/>
    </location>
</feature>
<dbReference type="Pfam" id="PF00614">
    <property type="entry name" value="PLDc"/>
    <property type="match status" value="1"/>
</dbReference>
<dbReference type="CDD" id="cd09143">
    <property type="entry name" value="PLDc_vPLD1_2_like_bac_2"/>
    <property type="match status" value="1"/>
</dbReference>
<evidence type="ECO:0000256" key="1">
    <source>
        <dbReference type="ARBA" id="ARBA00000798"/>
    </source>
</evidence>
<dbReference type="CDD" id="cd09140">
    <property type="entry name" value="PLDc_vPLD1_2_like_bac_1"/>
    <property type="match status" value="1"/>
</dbReference>
<gene>
    <name evidence="8" type="ORF">L5014_18745</name>
</gene>
<dbReference type="GO" id="GO:0004630">
    <property type="term" value="F:phospholipase D activity"/>
    <property type="evidence" value="ECO:0007669"/>
    <property type="project" value="TreeGrafter"/>
</dbReference>
<dbReference type="SUPFAM" id="SSF56024">
    <property type="entry name" value="Phospholipase D/nuclease"/>
    <property type="match status" value="2"/>
</dbReference>
<keyword evidence="6" id="KW-0812">Transmembrane</keyword>
<sequence>MSPDTDAPHLQVLHAGETCRSICHAARLRLLVDAADYFAAVRSAIVRARHSVTIVGWDIDSRLELVPGGAGDGYPQPLGDFLAAVAAARPALRVRILAWDFAMLYALEREWLPAFKLGWRSGRRMHFRLDGQHPPGASHHQKLVVVDDRLAFVGGIDLTRSRWDTSAHAPHDPRRRNGTRQPYAPSHDVQVMFDGDAARAVGALAAERWRQAQVVGRHAAAQDIDDLQDTSLADAAAARAQHGSGAQDNASVPNHGGNPSNPSDSNNQDDPSNQDDPNNQDDPSDQALWPPAFAPDIEDVWLGIALTCAPHTCRTGCQQIHALYRAAIGASRKTIYIENQYFTASALADALQARLARPDAPTVAAVLPREQTGWLQSATMGTLRARLYRRLRESDSLGRLQLYAPWIEGLGDAFINVHSKLMIVDDELLVIGSANFNNRSMVLDTECDVALEAAGDARVRRAIAAMRNGLLAEHLGVTRAQVEAAFERFDGDIHRVIASLGGGARTLSTLEPSVSPGLEQWVPESAVVDPERPAVPDEVVRQFVPGRGGRPVTARLLLLGLCALFAVAMTLAWHYTPLAQFVSLTRVGEAARALAATRFGPVLVVGAYALAAIASVPVTVLIVCAGLLFGALAGSLYALAGSLLAALVSYAIGRWAGREAVRRRAGSRLNRLSKRLGRQGLAAVVVLRLLPLAPFVLVNLAAGASHIALRDYLLGTLIGMGPGIVLGTAFAQQLAAAVRHPAPGSVAMLVAIGVALVGFSVALKRFLGGRQ</sequence>
<keyword evidence="4" id="KW-0443">Lipid metabolism</keyword>
<dbReference type="EMBL" id="JAKLJA010000015">
    <property type="protein sequence ID" value="MCG5075379.1"/>
    <property type="molecule type" value="Genomic_DNA"/>
</dbReference>
<feature type="domain" description="PLD phosphodiesterase" evidence="7">
    <location>
        <begin position="418"/>
        <end position="440"/>
    </location>
</feature>
<evidence type="ECO:0000256" key="3">
    <source>
        <dbReference type="ARBA" id="ARBA00022801"/>
    </source>
</evidence>
<dbReference type="PROSITE" id="PS50035">
    <property type="entry name" value="PLD"/>
    <property type="match status" value="2"/>
</dbReference>
<dbReference type="InterPro" id="IPR025202">
    <property type="entry name" value="PLD-like_dom"/>
</dbReference>
<evidence type="ECO:0000256" key="6">
    <source>
        <dbReference type="SAM" id="Phobius"/>
    </source>
</evidence>
<evidence type="ECO:0000313" key="9">
    <source>
        <dbReference type="Proteomes" id="UP001139308"/>
    </source>
</evidence>
<accession>A0A9X1RUV9</accession>
<dbReference type="AlphaFoldDB" id="A0A9X1RUV9"/>
<evidence type="ECO:0000256" key="5">
    <source>
        <dbReference type="SAM" id="MobiDB-lite"/>
    </source>
</evidence>
<comment type="catalytic activity">
    <reaction evidence="1">
        <text>a 1,2-diacyl-sn-glycero-3-phosphocholine + H2O = a 1,2-diacyl-sn-glycero-3-phosphate + choline + H(+)</text>
        <dbReference type="Rhea" id="RHEA:14445"/>
        <dbReference type="ChEBI" id="CHEBI:15354"/>
        <dbReference type="ChEBI" id="CHEBI:15377"/>
        <dbReference type="ChEBI" id="CHEBI:15378"/>
        <dbReference type="ChEBI" id="CHEBI:57643"/>
        <dbReference type="ChEBI" id="CHEBI:58608"/>
        <dbReference type="EC" id="3.1.4.4"/>
    </reaction>
</comment>
<feature type="transmembrane region" description="Helical" evidence="6">
    <location>
        <begin position="744"/>
        <end position="763"/>
    </location>
</feature>